<name>A0A238C363_9BILA</name>
<dbReference type="GO" id="GO:0006355">
    <property type="term" value="P:regulation of DNA-templated transcription"/>
    <property type="evidence" value="ECO:0007669"/>
    <property type="project" value="InterPro"/>
</dbReference>
<evidence type="ECO:0000256" key="1">
    <source>
        <dbReference type="ARBA" id="ARBA00007682"/>
    </source>
</evidence>
<dbReference type="InterPro" id="IPR038635">
    <property type="entry name" value="CCR4-NOT_su2/3/5_C_sf"/>
</dbReference>
<dbReference type="AlphaFoldDB" id="A0A238C363"/>
<keyword evidence="6" id="KW-1185">Reference proteome</keyword>
<keyword evidence="2" id="KW-0805">Transcription regulation</keyword>
<dbReference type="GO" id="GO:2000036">
    <property type="term" value="P:regulation of stem cell population maintenance"/>
    <property type="evidence" value="ECO:0007669"/>
    <property type="project" value="UniProtKB-ARBA"/>
</dbReference>
<protein>
    <submittedName>
        <fullName evidence="5">NOT2 / NOT3 / NOT5 family protein</fullName>
    </submittedName>
</protein>
<dbReference type="InterPro" id="IPR040168">
    <property type="entry name" value="Not2/3/5"/>
</dbReference>
<dbReference type="Pfam" id="PF04153">
    <property type="entry name" value="NOT2_3_5_C"/>
    <property type="match status" value="1"/>
</dbReference>
<keyword evidence="3" id="KW-0804">Transcription</keyword>
<dbReference type="PANTHER" id="PTHR23326">
    <property type="entry name" value="CCR4 NOT-RELATED"/>
    <property type="match status" value="1"/>
</dbReference>
<feature type="domain" description="NOT2/NOT3/NOT5 C-terminal" evidence="4">
    <location>
        <begin position="59"/>
        <end position="177"/>
    </location>
</feature>
<dbReference type="OrthoDB" id="25391at2759"/>
<dbReference type="InterPro" id="IPR007282">
    <property type="entry name" value="NOT2/3/5_C"/>
</dbReference>
<reference evidence="5 6" key="1">
    <citation type="submission" date="2015-12" db="EMBL/GenBank/DDBJ databases">
        <title>Draft genome of the nematode, Onchocerca flexuosa.</title>
        <authorList>
            <person name="Mitreva M."/>
        </authorList>
    </citation>
    <scope>NUCLEOTIDE SEQUENCE [LARGE SCALE GENOMIC DNA]</scope>
    <source>
        <strain evidence="5">Red Deer</strain>
    </source>
</reference>
<gene>
    <name evidence="5" type="ORF">X798_01074</name>
</gene>
<accession>A0A238C363</accession>
<dbReference type="Proteomes" id="UP000242913">
    <property type="component" value="Unassembled WGS sequence"/>
</dbReference>
<comment type="similarity">
    <text evidence="1">Belongs to the CNOT2/3/5 family.</text>
</comment>
<dbReference type="GO" id="GO:0030015">
    <property type="term" value="C:CCR4-NOT core complex"/>
    <property type="evidence" value="ECO:0007669"/>
    <property type="project" value="InterPro"/>
</dbReference>
<proteinExistence type="inferred from homology"/>
<organism evidence="5 6">
    <name type="scientific">Onchocerca flexuosa</name>
    <dbReference type="NCBI Taxonomy" id="387005"/>
    <lineage>
        <taxon>Eukaryota</taxon>
        <taxon>Metazoa</taxon>
        <taxon>Ecdysozoa</taxon>
        <taxon>Nematoda</taxon>
        <taxon>Chromadorea</taxon>
        <taxon>Rhabditida</taxon>
        <taxon>Spirurina</taxon>
        <taxon>Spiruromorpha</taxon>
        <taxon>Filarioidea</taxon>
        <taxon>Onchocercidae</taxon>
        <taxon>Onchocerca</taxon>
    </lineage>
</organism>
<dbReference type="EMBL" id="KZ269979">
    <property type="protein sequence ID" value="OZC11893.1"/>
    <property type="molecule type" value="Genomic_DNA"/>
</dbReference>
<evidence type="ECO:0000313" key="5">
    <source>
        <dbReference type="EMBL" id="OZC11893.1"/>
    </source>
</evidence>
<sequence>MLTAHSAEAVNLSAVIYDRILQLEIYAAFMKIRTHLFRSRLEVPSPSGHGRSEIHLNYGGPWADKPNHAPHVDVQIPEKYKTNELIREKLAKIKFPLLEEDALFYLFYNYPGEEYQIAAAHELHVREWRYHKLERIWLRRLNLGSVIEHTALFERGTYNIFDSEHWRKVRYIIFTSNSSNLYMTSASTDEINAISSHHHRTRNKELLIMDLNHPILGGSLQVPREMTVEYKDLEKQPELPLNMKVFFES</sequence>
<evidence type="ECO:0000256" key="2">
    <source>
        <dbReference type="ARBA" id="ARBA00023015"/>
    </source>
</evidence>
<dbReference type="Gene3D" id="2.30.30.1020">
    <property type="entry name" value="CCR4-NOT complex subunit 2/3/5, C-terminal domain"/>
    <property type="match status" value="1"/>
</dbReference>
<evidence type="ECO:0000256" key="3">
    <source>
        <dbReference type="ARBA" id="ARBA00023163"/>
    </source>
</evidence>
<evidence type="ECO:0000259" key="4">
    <source>
        <dbReference type="Pfam" id="PF04153"/>
    </source>
</evidence>
<evidence type="ECO:0000313" key="6">
    <source>
        <dbReference type="Proteomes" id="UP000242913"/>
    </source>
</evidence>